<gene>
    <name evidence="6" type="ORF">LR48_Vigan01g202700</name>
</gene>
<evidence type="ECO:0000256" key="2">
    <source>
        <dbReference type="ARBA" id="ARBA00022771"/>
    </source>
</evidence>
<evidence type="ECO:0000313" key="6">
    <source>
        <dbReference type="EMBL" id="KOM32471.1"/>
    </source>
</evidence>
<dbReference type="EMBL" id="CM003371">
    <property type="protein sequence ID" value="KOM32471.1"/>
    <property type="molecule type" value="Genomic_DNA"/>
</dbReference>
<keyword evidence="1" id="KW-0479">Metal-binding</keyword>
<keyword evidence="2 4" id="KW-0863">Zinc-finger</keyword>
<dbReference type="AlphaFoldDB" id="A0A0L9TPT2"/>
<keyword evidence="3" id="KW-0862">Zinc</keyword>
<name>A0A0L9TPT2_PHAAN</name>
<protein>
    <recommendedName>
        <fullName evidence="5">GRF-type domain-containing protein</fullName>
    </recommendedName>
</protein>
<accession>A0A0L9TPT2</accession>
<organism evidence="6 7">
    <name type="scientific">Phaseolus angularis</name>
    <name type="common">Azuki bean</name>
    <name type="synonym">Vigna angularis</name>
    <dbReference type="NCBI Taxonomy" id="3914"/>
    <lineage>
        <taxon>Eukaryota</taxon>
        <taxon>Viridiplantae</taxon>
        <taxon>Streptophyta</taxon>
        <taxon>Embryophyta</taxon>
        <taxon>Tracheophyta</taxon>
        <taxon>Spermatophyta</taxon>
        <taxon>Magnoliopsida</taxon>
        <taxon>eudicotyledons</taxon>
        <taxon>Gunneridae</taxon>
        <taxon>Pentapetalae</taxon>
        <taxon>rosids</taxon>
        <taxon>fabids</taxon>
        <taxon>Fabales</taxon>
        <taxon>Fabaceae</taxon>
        <taxon>Papilionoideae</taxon>
        <taxon>50 kb inversion clade</taxon>
        <taxon>NPAAA clade</taxon>
        <taxon>indigoferoid/millettioid clade</taxon>
        <taxon>Phaseoleae</taxon>
        <taxon>Vigna</taxon>
    </lineage>
</organism>
<dbReference type="PROSITE" id="PS51999">
    <property type="entry name" value="ZF_GRF"/>
    <property type="match status" value="1"/>
</dbReference>
<dbReference type="Gramene" id="KOM32471">
    <property type="protein sequence ID" value="KOM32471"/>
    <property type="gene ID" value="LR48_Vigan01g202700"/>
</dbReference>
<evidence type="ECO:0000256" key="4">
    <source>
        <dbReference type="PROSITE-ProRule" id="PRU01343"/>
    </source>
</evidence>
<dbReference type="InterPro" id="IPR010666">
    <property type="entry name" value="Znf_GRF"/>
</dbReference>
<dbReference type="GO" id="GO:0008270">
    <property type="term" value="F:zinc ion binding"/>
    <property type="evidence" value="ECO:0007669"/>
    <property type="project" value="UniProtKB-KW"/>
</dbReference>
<proteinExistence type="predicted"/>
<evidence type="ECO:0000313" key="7">
    <source>
        <dbReference type="Proteomes" id="UP000053144"/>
    </source>
</evidence>
<sequence length="109" mass="12407">MSMGYSYSSSTCNECGRKHLQSVSSRGDGGWNRNDALLICHCGKKFVLRIAKTSKNRDKQLWGCPRYKIGSENGGCNYLRWFSDWGIEEIVSCEVLEANDERLVKSFEN</sequence>
<feature type="domain" description="GRF-type" evidence="5">
    <location>
        <begin position="40"/>
        <end position="85"/>
    </location>
</feature>
<dbReference type="Proteomes" id="UP000053144">
    <property type="component" value="Chromosome 1"/>
</dbReference>
<reference evidence="7" key="1">
    <citation type="journal article" date="2015" name="Proc. Natl. Acad. Sci. U.S.A.">
        <title>Genome sequencing of adzuki bean (Vigna angularis) provides insight into high starch and low fat accumulation and domestication.</title>
        <authorList>
            <person name="Yang K."/>
            <person name="Tian Z."/>
            <person name="Chen C."/>
            <person name="Luo L."/>
            <person name="Zhao B."/>
            <person name="Wang Z."/>
            <person name="Yu L."/>
            <person name="Li Y."/>
            <person name="Sun Y."/>
            <person name="Li W."/>
            <person name="Chen Y."/>
            <person name="Li Y."/>
            <person name="Zhang Y."/>
            <person name="Ai D."/>
            <person name="Zhao J."/>
            <person name="Shang C."/>
            <person name="Ma Y."/>
            <person name="Wu B."/>
            <person name="Wang M."/>
            <person name="Gao L."/>
            <person name="Sun D."/>
            <person name="Zhang P."/>
            <person name="Guo F."/>
            <person name="Wang W."/>
            <person name="Li Y."/>
            <person name="Wang J."/>
            <person name="Varshney R.K."/>
            <person name="Wang J."/>
            <person name="Ling H.Q."/>
            <person name="Wan P."/>
        </authorList>
    </citation>
    <scope>NUCLEOTIDE SEQUENCE</scope>
    <source>
        <strain evidence="7">cv. Jingnong 6</strain>
    </source>
</reference>
<evidence type="ECO:0000259" key="5">
    <source>
        <dbReference type="PROSITE" id="PS51999"/>
    </source>
</evidence>
<evidence type="ECO:0000256" key="3">
    <source>
        <dbReference type="ARBA" id="ARBA00022833"/>
    </source>
</evidence>
<evidence type="ECO:0000256" key="1">
    <source>
        <dbReference type="ARBA" id="ARBA00022723"/>
    </source>
</evidence>